<evidence type="ECO:0000256" key="3">
    <source>
        <dbReference type="RuleBase" id="RU003719"/>
    </source>
</evidence>
<dbReference type="CDD" id="cd12172">
    <property type="entry name" value="PGDH_like_2"/>
    <property type="match status" value="1"/>
</dbReference>
<accession>A0ABW5N822</accession>
<dbReference type="Gene3D" id="3.40.50.720">
    <property type="entry name" value="NAD(P)-binding Rossmann-like Domain"/>
    <property type="match status" value="2"/>
</dbReference>
<feature type="domain" description="D-isomer specific 2-hydroxyacid dehydrogenase NAD-binding" evidence="5">
    <location>
        <begin position="111"/>
        <end position="287"/>
    </location>
</feature>
<dbReference type="InterPro" id="IPR029752">
    <property type="entry name" value="D-isomer_DH_CS1"/>
</dbReference>
<comment type="caution">
    <text evidence="6">The sequence shown here is derived from an EMBL/GenBank/DDBJ whole genome shotgun (WGS) entry which is preliminary data.</text>
</comment>
<dbReference type="InterPro" id="IPR006139">
    <property type="entry name" value="D-isomer_2_OHA_DH_cat_dom"/>
</dbReference>
<dbReference type="EMBL" id="JBHULX010000004">
    <property type="protein sequence ID" value="MFD2590304.1"/>
    <property type="molecule type" value="Genomic_DNA"/>
</dbReference>
<keyword evidence="7" id="KW-1185">Reference proteome</keyword>
<dbReference type="InterPro" id="IPR050223">
    <property type="entry name" value="D-isomer_2-hydroxyacid_DH"/>
</dbReference>
<dbReference type="PROSITE" id="PS00670">
    <property type="entry name" value="D_2_HYDROXYACID_DH_2"/>
    <property type="match status" value="1"/>
</dbReference>
<sequence length="311" mass="34587">MKILLTTTSFQDTPGVHQDLLYSQGFEIDTLRGPILEKELLPIIHNYDAVICGDDEYTEAVIKKGVEGNLKYISKYGVGLDRIDLEAAKKYGVPVTNCPAVNQVSVSEHVLALLLTFERNVHLQYNSVQKGSWKRWIGNEIEGKTIGIIGLGSVGKELAKKSNALGMSVIAFDLYKDEDFLSNHKEVSFVTSLDVIYEQADVISLHLPHTSETEHLINRKVIFNKIKKQPILINTARGMLVDSTALIEGLKEKKLRGYLTDVLANEPILDDEMLKGVDNVIITPHVGSRTYQSVQKQGSMAVNNLLKLINS</sequence>
<evidence type="ECO:0000256" key="2">
    <source>
        <dbReference type="ARBA" id="ARBA00023002"/>
    </source>
</evidence>
<comment type="similarity">
    <text evidence="1 3">Belongs to the D-isomer specific 2-hydroxyacid dehydrogenase family.</text>
</comment>
<evidence type="ECO:0000259" key="5">
    <source>
        <dbReference type="Pfam" id="PF02826"/>
    </source>
</evidence>
<evidence type="ECO:0000313" key="6">
    <source>
        <dbReference type="EMBL" id="MFD2590304.1"/>
    </source>
</evidence>
<dbReference type="InterPro" id="IPR029753">
    <property type="entry name" value="D-isomer_DH_CS"/>
</dbReference>
<dbReference type="SUPFAM" id="SSF51735">
    <property type="entry name" value="NAD(P)-binding Rossmann-fold domains"/>
    <property type="match status" value="1"/>
</dbReference>
<reference evidence="7" key="1">
    <citation type="journal article" date="2019" name="Int. J. Syst. Evol. Microbiol.">
        <title>The Global Catalogue of Microorganisms (GCM) 10K type strain sequencing project: providing services to taxonomists for standard genome sequencing and annotation.</title>
        <authorList>
            <consortium name="The Broad Institute Genomics Platform"/>
            <consortium name="The Broad Institute Genome Sequencing Center for Infectious Disease"/>
            <person name="Wu L."/>
            <person name="Ma J."/>
        </authorList>
    </citation>
    <scope>NUCLEOTIDE SEQUENCE [LARGE SCALE GENOMIC DNA]</scope>
    <source>
        <strain evidence="7">KCTC 42423</strain>
    </source>
</reference>
<dbReference type="PANTHER" id="PTHR10996">
    <property type="entry name" value="2-HYDROXYACID DEHYDROGENASE-RELATED"/>
    <property type="match status" value="1"/>
</dbReference>
<feature type="domain" description="D-isomer specific 2-hydroxyacid dehydrogenase catalytic" evidence="4">
    <location>
        <begin position="20"/>
        <end position="310"/>
    </location>
</feature>
<dbReference type="SUPFAM" id="SSF52283">
    <property type="entry name" value="Formate/glycerate dehydrogenase catalytic domain-like"/>
    <property type="match status" value="1"/>
</dbReference>
<dbReference type="InterPro" id="IPR036291">
    <property type="entry name" value="NAD(P)-bd_dom_sf"/>
</dbReference>
<gene>
    <name evidence="6" type="ORF">ACFSTE_05635</name>
</gene>
<dbReference type="Proteomes" id="UP001597459">
    <property type="component" value="Unassembled WGS sequence"/>
</dbReference>
<dbReference type="PROSITE" id="PS00065">
    <property type="entry name" value="D_2_HYDROXYACID_DH_1"/>
    <property type="match status" value="1"/>
</dbReference>
<dbReference type="Pfam" id="PF02826">
    <property type="entry name" value="2-Hacid_dh_C"/>
    <property type="match status" value="1"/>
</dbReference>
<evidence type="ECO:0000313" key="7">
    <source>
        <dbReference type="Proteomes" id="UP001597459"/>
    </source>
</evidence>
<dbReference type="InterPro" id="IPR006140">
    <property type="entry name" value="D-isomer_DH_NAD-bd"/>
</dbReference>
<proteinExistence type="inferred from homology"/>
<dbReference type="Pfam" id="PF00389">
    <property type="entry name" value="2-Hacid_dh"/>
    <property type="match status" value="1"/>
</dbReference>
<name>A0ABW5N822_9FLAO</name>
<organism evidence="6 7">
    <name type="scientific">Aquimarina hainanensis</name>
    <dbReference type="NCBI Taxonomy" id="1578017"/>
    <lineage>
        <taxon>Bacteria</taxon>
        <taxon>Pseudomonadati</taxon>
        <taxon>Bacteroidota</taxon>
        <taxon>Flavobacteriia</taxon>
        <taxon>Flavobacteriales</taxon>
        <taxon>Flavobacteriaceae</taxon>
        <taxon>Aquimarina</taxon>
    </lineage>
</organism>
<dbReference type="RefSeq" id="WP_378257742.1">
    <property type="nucleotide sequence ID" value="NZ_JBHSJV010000001.1"/>
</dbReference>
<dbReference type="PANTHER" id="PTHR10996:SF283">
    <property type="entry name" value="GLYOXYLATE_HYDROXYPYRUVATE REDUCTASE B"/>
    <property type="match status" value="1"/>
</dbReference>
<evidence type="ECO:0000256" key="1">
    <source>
        <dbReference type="ARBA" id="ARBA00005854"/>
    </source>
</evidence>
<keyword evidence="2 3" id="KW-0560">Oxidoreductase</keyword>
<protein>
    <submittedName>
        <fullName evidence="6">Phosphoglycerate dehydrogenase</fullName>
    </submittedName>
</protein>
<evidence type="ECO:0000259" key="4">
    <source>
        <dbReference type="Pfam" id="PF00389"/>
    </source>
</evidence>